<dbReference type="SUPFAM" id="SSF54909">
    <property type="entry name" value="Dimeric alpha+beta barrel"/>
    <property type="match status" value="1"/>
</dbReference>
<dbReference type="GO" id="GO:0005829">
    <property type="term" value="C:cytosol"/>
    <property type="evidence" value="ECO:0007669"/>
    <property type="project" value="TreeGrafter"/>
</dbReference>
<dbReference type="CDD" id="cd00090">
    <property type="entry name" value="HTH_ARSR"/>
    <property type="match status" value="1"/>
</dbReference>
<dbReference type="GO" id="GO:0043200">
    <property type="term" value="P:response to amino acid"/>
    <property type="evidence" value="ECO:0007669"/>
    <property type="project" value="TreeGrafter"/>
</dbReference>
<dbReference type="Pfam" id="PF01037">
    <property type="entry name" value="AsnC_trans_reg"/>
    <property type="match status" value="1"/>
</dbReference>
<dbReference type="SUPFAM" id="SSF46785">
    <property type="entry name" value="Winged helix' DNA-binding domain"/>
    <property type="match status" value="1"/>
</dbReference>
<accession>A0A6J6CWU7</accession>
<dbReference type="InterPro" id="IPR036390">
    <property type="entry name" value="WH_DNA-bd_sf"/>
</dbReference>
<sequence>MDSIDRSILYQLQRDGRQPNNVLADRVGLTPSPCLRRVRQLEDEGVIEGYTALLDRRAVGCGYEALVWVTLDRVTRESMTVFEDAVQAIDHVVEVLRMMGQPDYLMRVVAADADAFEAIYIDRLAELPHVKTLTSQSAMKVVKRTHLLPIPAR</sequence>
<dbReference type="PRINTS" id="PR00033">
    <property type="entry name" value="HTHASNC"/>
</dbReference>
<dbReference type="PROSITE" id="PS50956">
    <property type="entry name" value="HTH_ASNC_2"/>
    <property type="match status" value="1"/>
</dbReference>
<keyword evidence="1" id="KW-0805">Transcription regulation</keyword>
<dbReference type="Pfam" id="PF13412">
    <property type="entry name" value="HTH_24"/>
    <property type="match status" value="1"/>
</dbReference>
<evidence type="ECO:0000313" key="5">
    <source>
        <dbReference type="EMBL" id="CAB4555837.1"/>
    </source>
</evidence>
<dbReference type="GO" id="GO:0043565">
    <property type="term" value="F:sequence-specific DNA binding"/>
    <property type="evidence" value="ECO:0007669"/>
    <property type="project" value="InterPro"/>
</dbReference>
<reference evidence="5" key="1">
    <citation type="submission" date="2020-05" db="EMBL/GenBank/DDBJ databases">
        <authorList>
            <person name="Chiriac C."/>
            <person name="Salcher M."/>
            <person name="Ghai R."/>
            <person name="Kavagutti S V."/>
        </authorList>
    </citation>
    <scope>NUCLEOTIDE SEQUENCE</scope>
</reference>
<evidence type="ECO:0000256" key="3">
    <source>
        <dbReference type="ARBA" id="ARBA00023163"/>
    </source>
</evidence>
<dbReference type="InterPro" id="IPR011008">
    <property type="entry name" value="Dimeric_a/b-barrel"/>
</dbReference>
<keyword evidence="2" id="KW-0238">DNA-binding</keyword>
<dbReference type="Gene3D" id="3.30.70.920">
    <property type="match status" value="1"/>
</dbReference>
<evidence type="ECO:0000256" key="1">
    <source>
        <dbReference type="ARBA" id="ARBA00023015"/>
    </source>
</evidence>
<proteinExistence type="predicted"/>
<dbReference type="PANTHER" id="PTHR30154">
    <property type="entry name" value="LEUCINE-RESPONSIVE REGULATORY PROTEIN"/>
    <property type="match status" value="1"/>
</dbReference>
<organism evidence="5">
    <name type="scientific">freshwater metagenome</name>
    <dbReference type="NCBI Taxonomy" id="449393"/>
    <lineage>
        <taxon>unclassified sequences</taxon>
        <taxon>metagenomes</taxon>
        <taxon>ecological metagenomes</taxon>
    </lineage>
</organism>
<gene>
    <name evidence="5" type="ORF">UFOPK1493_01398</name>
</gene>
<dbReference type="InterPro" id="IPR011991">
    <property type="entry name" value="ArsR-like_HTH"/>
</dbReference>
<dbReference type="Gene3D" id="1.10.10.10">
    <property type="entry name" value="Winged helix-like DNA-binding domain superfamily/Winged helix DNA-binding domain"/>
    <property type="match status" value="1"/>
</dbReference>
<dbReference type="AlphaFoldDB" id="A0A6J6CWU7"/>
<evidence type="ECO:0000256" key="2">
    <source>
        <dbReference type="ARBA" id="ARBA00023125"/>
    </source>
</evidence>
<dbReference type="SMART" id="SM00344">
    <property type="entry name" value="HTH_ASNC"/>
    <property type="match status" value="1"/>
</dbReference>
<name>A0A6J6CWU7_9ZZZZ</name>
<protein>
    <submittedName>
        <fullName evidence="5">Unannotated protein</fullName>
    </submittedName>
</protein>
<dbReference type="PANTHER" id="PTHR30154:SF34">
    <property type="entry name" value="TRANSCRIPTIONAL REGULATOR AZLB"/>
    <property type="match status" value="1"/>
</dbReference>
<dbReference type="InterPro" id="IPR019887">
    <property type="entry name" value="Tscrpt_reg_AsnC/Lrp_C"/>
</dbReference>
<dbReference type="EMBL" id="CAEZSR010000040">
    <property type="protein sequence ID" value="CAB4555837.1"/>
    <property type="molecule type" value="Genomic_DNA"/>
</dbReference>
<dbReference type="InterPro" id="IPR000485">
    <property type="entry name" value="AsnC-type_HTH_dom"/>
</dbReference>
<keyword evidence="3" id="KW-0804">Transcription</keyword>
<evidence type="ECO:0000259" key="4">
    <source>
        <dbReference type="PROSITE" id="PS50956"/>
    </source>
</evidence>
<dbReference type="InterPro" id="IPR036388">
    <property type="entry name" value="WH-like_DNA-bd_sf"/>
</dbReference>
<feature type="domain" description="HTH asnC-type" evidence="4">
    <location>
        <begin position="1"/>
        <end position="64"/>
    </location>
</feature>
<dbReference type="InterPro" id="IPR019888">
    <property type="entry name" value="Tscrpt_reg_AsnC-like"/>
</dbReference>